<comment type="caution">
    <text evidence="2">The sequence shown here is derived from an EMBL/GenBank/DDBJ whole genome shotgun (WGS) entry which is preliminary data.</text>
</comment>
<accession>A0ABS4Z936</accession>
<gene>
    <name evidence="2" type="ORF">JOF54_002494</name>
</gene>
<protein>
    <submittedName>
        <fullName evidence="2">Galactose mutarotase-like enzyme</fullName>
    </submittedName>
</protein>
<dbReference type="RefSeq" id="WP_210056252.1">
    <property type="nucleotide sequence ID" value="NZ_BAAAMH010000003.1"/>
</dbReference>
<dbReference type="InterPro" id="IPR014718">
    <property type="entry name" value="GH-type_carb-bd"/>
</dbReference>
<reference evidence="2 3" key="1">
    <citation type="submission" date="2021-03" db="EMBL/GenBank/DDBJ databases">
        <title>Sequencing the genomes of 1000 actinobacteria strains.</title>
        <authorList>
            <person name="Klenk H.-P."/>
        </authorList>
    </citation>
    <scope>NUCLEOTIDE SEQUENCE [LARGE SCALE GENOMIC DNA]</scope>
    <source>
        <strain evidence="2 3">DSM 12936</strain>
    </source>
</reference>
<dbReference type="SUPFAM" id="SSF74650">
    <property type="entry name" value="Galactose mutarotase-like"/>
    <property type="match status" value="1"/>
</dbReference>
<keyword evidence="3" id="KW-1185">Reference proteome</keyword>
<dbReference type="Gene3D" id="2.70.98.10">
    <property type="match status" value="1"/>
</dbReference>
<dbReference type="Proteomes" id="UP000758168">
    <property type="component" value="Unassembled WGS sequence"/>
</dbReference>
<sequence length="342" mass="36183">MPAERGPAPTSGARTATSPTSPTLSTEWSLSGHPAVVLENRWLRAVVLPALGAKVVSLVDKRADLELLWRNGRVPLRAVPTGAVYDDHFSGGWDEMFPNDEPEELAGELMPDHGELWTQPWAVSTGTSTGGGGPEVVLDLAVSTPVSACRAERRLVLGDGPELRCEYRVTNEGRRALPFLWKSHVAVALQPDTTVDMAAREVLVDGFGAPRVRPAGAVFSWPVARVDGQDHDFRRRPDINGRGVAELLVATGLDRGACAVDHPAAGSGLALGWDAADLPSCWLFASHGGGWRGHDVLVLEPCTGHPLSVADGAAAGTHQVLEAGATRSWSLTAAVGRPAPLR</sequence>
<feature type="compositionally biased region" description="Low complexity" evidence="1">
    <location>
        <begin position="7"/>
        <end position="26"/>
    </location>
</feature>
<evidence type="ECO:0000313" key="3">
    <source>
        <dbReference type="Proteomes" id="UP000758168"/>
    </source>
</evidence>
<proteinExistence type="predicted"/>
<name>A0ABS4Z936_9ACTN</name>
<evidence type="ECO:0000256" key="1">
    <source>
        <dbReference type="SAM" id="MobiDB-lite"/>
    </source>
</evidence>
<dbReference type="InterPro" id="IPR011013">
    <property type="entry name" value="Gal_mutarotase_sf_dom"/>
</dbReference>
<evidence type="ECO:0000313" key="2">
    <source>
        <dbReference type="EMBL" id="MBP2417572.1"/>
    </source>
</evidence>
<feature type="region of interest" description="Disordered" evidence="1">
    <location>
        <begin position="1"/>
        <end position="28"/>
    </location>
</feature>
<organism evidence="2 3">
    <name type="scientific">Microlunatus capsulatus</name>
    <dbReference type="NCBI Taxonomy" id="99117"/>
    <lineage>
        <taxon>Bacteria</taxon>
        <taxon>Bacillati</taxon>
        <taxon>Actinomycetota</taxon>
        <taxon>Actinomycetes</taxon>
        <taxon>Propionibacteriales</taxon>
        <taxon>Propionibacteriaceae</taxon>
        <taxon>Microlunatus</taxon>
    </lineage>
</organism>
<dbReference type="EMBL" id="JAGIOB010000001">
    <property type="protein sequence ID" value="MBP2417572.1"/>
    <property type="molecule type" value="Genomic_DNA"/>
</dbReference>